<comment type="caution">
    <text evidence="4">The sequence shown here is derived from an EMBL/GenBank/DDBJ whole genome shotgun (WGS) entry which is preliminary data.</text>
</comment>
<evidence type="ECO:0000313" key="5">
    <source>
        <dbReference type="EMBL" id="RWS12263.1"/>
    </source>
</evidence>
<dbReference type="EMBL" id="NCKU01001502">
    <property type="protein sequence ID" value="RWS11968.1"/>
    <property type="molecule type" value="Genomic_DNA"/>
</dbReference>
<evidence type="ECO:0000313" key="6">
    <source>
        <dbReference type="Proteomes" id="UP000285301"/>
    </source>
</evidence>
<accession>A0A3S3P517</accession>
<evidence type="ECO:0000256" key="2">
    <source>
        <dbReference type="SAM" id="MobiDB-lite"/>
    </source>
</evidence>
<proteinExistence type="predicted"/>
<feature type="compositionally biased region" description="Low complexity" evidence="2">
    <location>
        <begin position="240"/>
        <end position="249"/>
    </location>
</feature>
<reference evidence="4" key="2">
    <citation type="submission" date="2018-11" db="EMBL/GenBank/DDBJ databases">
        <title>Trombidioid mite genomics.</title>
        <authorList>
            <person name="Dong X."/>
        </authorList>
    </citation>
    <scope>NUCLEOTIDE SEQUENCE</scope>
    <source>
        <strain evidence="4">UoL-WK</strain>
    </source>
</reference>
<dbReference type="InterPro" id="IPR031139">
    <property type="entry name" value="RPGRIP1_fam"/>
</dbReference>
<sequence>MQRKSDLCTCAQLQRDELEDKFFRLKEEHQLLKKEANDADHKVKILNAKLSRLINEKKKLVGSEKTKREVQLEELVYDLKDSVERFENENMKLRNQLLLLRTQQQAEIARKRSSSAYASVRSRVDSGLSPSSASSTAYHHYHRLSSALSLTKRGLSSATYSALNRVKFASASGGLRSGGKTSAKVTAAGPSYSLHLLREAQSEIKTLEEIIIMQQSLIESLLIDNKTNQAKMQNFKESSKSQANSGSKSVPNDVDRDASAWLKLDDHIDREQREERFDGQRGQQQNMLDDGANDASNGDLRSLQTASKSFADSGGKVSEDMYAYIEKLRNELAEEKRKNARLEKQLLSENVFATKADEFKQKIQALQQENEILRNSFENCIGTCLSEINLNAGDGGGGNGGEARKSDAKHANCQRQIKALKAKVKQLESDKLALNDVIKAEKQKVAKLRQELRENETKISEAAAARLNSLAAGSVANADNVRGDQCNRKDHQALRQQLNHLRNEREELLKEFGEMKQLLGYIQNNIEQEELMSDKRDELS</sequence>
<keyword evidence="6" id="KW-1185">Reference proteome</keyword>
<dbReference type="PANTHER" id="PTHR14240">
    <property type="entry name" value="RETINITIS PIGMENTOSA GTPASE REGULATOR-INTERACTING PROTEIN"/>
    <property type="match status" value="1"/>
</dbReference>
<dbReference type="GO" id="GO:1905515">
    <property type="term" value="P:non-motile cilium assembly"/>
    <property type="evidence" value="ECO:0007669"/>
    <property type="project" value="TreeGrafter"/>
</dbReference>
<feature type="region of interest" description="Disordered" evidence="2">
    <location>
        <begin position="233"/>
        <end position="256"/>
    </location>
</feature>
<evidence type="ECO:0000313" key="3">
    <source>
        <dbReference type="EMBL" id="RWS11968.1"/>
    </source>
</evidence>
<feature type="region of interest" description="Disordered" evidence="2">
    <location>
        <begin position="269"/>
        <end position="300"/>
    </location>
</feature>
<evidence type="ECO:0000256" key="1">
    <source>
        <dbReference type="SAM" id="Coils"/>
    </source>
</evidence>
<dbReference type="EMBL" id="NCKU01001374">
    <property type="protein sequence ID" value="RWS12263.1"/>
    <property type="molecule type" value="Genomic_DNA"/>
</dbReference>
<gene>
    <name evidence="4" type="ORF">B4U79_02910</name>
    <name evidence="3" type="ORF">B4U79_10749</name>
    <name evidence="5" type="ORF">B4U79_13790</name>
</gene>
<dbReference type="OrthoDB" id="6514734at2759"/>
<keyword evidence="1" id="KW-0175">Coiled coil</keyword>
<dbReference type="AlphaFoldDB" id="A0A3S3P517"/>
<feature type="compositionally biased region" description="Basic and acidic residues" evidence="2">
    <location>
        <begin position="269"/>
        <end position="279"/>
    </location>
</feature>
<feature type="coiled-coil region" evidence="1">
    <location>
        <begin position="8"/>
        <end position="103"/>
    </location>
</feature>
<feature type="coiled-coil region" evidence="1">
    <location>
        <begin position="318"/>
        <end position="376"/>
    </location>
</feature>
<feature type="coiled-coil region" evidence="1">
    <location>
        <begin position="491"/>
        <end position="518"/>
    </location>
</feature>
<dbReference type="EMBL" id="NCKU01001375">
    <property type="protein sequence ID" value="RWS12262.1"/>
    <property type="molecule type" value="Genomic_DNA"/>
</dbReference>
<dbReference type="Proteomes" id="UP000285301">
    <property type="component" value="Unassembled WGS sequence"/>
</dbReference>
<organism evidence="4 6">
    <name type="scientific">Dinothrombium tinctorium</name>
    <dbReference type="NCBI Taxonomy" id="1965070"/>
    <lineage>
        <taxon>Eukaryota</taxon>
        <taxon>Metazoa</taxon>
        <taxon>Ecdysozoa</taxon>
        <taxon>Arthropoda</taxon>
        <taxon>Chelicerata</taxon>
        <taxon>Arachnida</taxon>
        <taxon>Acari</taxon>
        <taxon>Acariformes</taxon>
        <taxon>Trombidiformes</taxon>
        <taxon>Prostigmata</taxon>
        <taxon>Anystina</taxon>
        <taxon>Parasitengona</taxon>
        <taxon>Trombidioidea</taxon>
        <taxon>Trombidiidae</taxon>
        <taxon>Dinothrombium</taxon>
    </lineage>
</organism>
<dbReference type="GO" id="GO:0035869">
    <property type="term" value="C:ciliary transition zone"/>
    <property type="evidence" value="ECO:0007669"/>
    <property type="project" value="TreeGrafter"/>
</dbReference>
<name>A0A3S3P517_9ACAR</name>
<evidence type="ECO:0000313" key="4">
    <source>
        <dbReference type="EMBL" id="RWS12262.1"/>
    </source>
</evidence>
<protein>
    <submittedName>
        <fullName evidence="4">Uncharacterized protein</fullName>
    </submittedName>
</protein>
<feature type="coiled-coil region" evidence="1">
    <location>
        <begin position="403"/>
        <end position="465"/>
    </location>
</feature>
<dbReference type="PANTHER" id="PTHR14240:SF1">
    <property type="entry name" value="PROTEIN FANTOM-RELATED"/>
    <property type="match status" value="1"/>
</dbReference>
<dbReference type="STRING" id="1965070.A0A3S3P517"/>
<reference evidence="4 6" key="1">
    <citation type="journal article" date="2018" name="Gigascience">
        <title>Genomes of trombidid mites reveal novel predicted allergens and laterally-transferred genes associated with secondary metabolism.</title>
        <authorList>
            <person name="Dong X."/>
            <person name="Chaisiri K."/>
            <person name="Xia D."/>
            <person name="Armstrong S.D."/>
            <person name="Fang Y."/>
            <person name="Donnelly M.J."/>
            <person name="Kadowaki T."/>
            <person name="McGarry J.W."/>
            <person name="Darby A.C."/>
            <person name="Makepeace B.L."/>
        </authorList>
    </citation>
    <scope>NUCLEOTIDE SEQUENCE [LARGE SCALE GENOMIC DNA]</scope>
    <source>
        <strain evidence="4">UoL-WK</strain>
    </source>
</reference>